<dbReference type="SUPFAM" id="SSF51395">
    <property type="entry name" value="FMN-linked oxidoreductases"/>
    <property type="match status" value="1"/>
</dbReference>
<keyword evidence="4" id="KW-1185">Reference proteome</keyword>
<reference evidence="3" key="2">
    <citation type="journal article" date="2020" name="Nat. Commun.">
        <title>Large-scale genome sequencing of mycorrhizal fungi provides insights into the early evolution of symbiotic traits.</title>
        <authorList>
            <person name="Miyauchi S."/>
            <person name="Kiss E."/>
            <person name="Kuo A."/>
            <person name="Drula E."/>
            <person name="Kohler A."/>
            <person name="Sanchez-Garcia M."/>
            <person name="Morin E."/>
            <person name="Andreopoulos B."/>
            <person name="Barry K.W."/>
            <person name="Bonito G."/>
            <person name="Buee M."/>
            <person name="Carver A."/>
            <person name="Chen C."/>
            <person name="Cichocki N."/>
            <person name="Clum A."/>
            <person name="Culley D."/>
            <person name="Crous P.W."/>
            <person name="Fauchery L."/>
            <person name="Girlanda M."/>
            <person name="Hayes R.D."/>
            <person name="Keri Z."/>
            <person name="LaButti K."/>
            <person name="Lipzen A."/>
            <person name="Lombard V."/>
            <person name="Magnuson J."/>
            <person name="Maillard F."/>
            <person name="Murat C."/>
            <person name="Nolan M."/>
            <person name="Ohm R.A."/>
            <person name="Pangilinan J."/>
            <person name="Pereira M.F."/>
            <person name="Perotto S."/>
            <person name="Peter M."/>
            <person name="Pfister S."/>
            <person name="Riley R."/>
            <person name="Sitrit Y."/>
            <person name="Stielow J.B."/>
            <person name="Szollosi G."/>
            <person name="Zifcakova L."/>
            <person name="Stursova M."/>
            <person name="Spatafora J.W."/>
            <person name="Tedersoo L."/>
            <person name="Vaario L.M."/>
            <person name="Yamada A."/>
            <person name="Yan M."/>
            <person name="Wang P."/>
            <person name="Xu J."/>
            <person name="Bruns T."/>
            <person name="Baldrian P."/>
            <person name="Vilgalys R."/>
            <person name="Dunand C."/>
            <person name="Henrissat B."/>
            <person name="Grigoriev I.V."/>
            <person name="Hibbett D."/>
            <person name="Nagy L.G."/>
            <person name="Martin F.M."/>
        </authorList>
    </citation>
    <scope>NUCLEOTIDE SEQUENCE</scope>
    <source>
        <strain evidence="3">Prilba</strain>
    </source>
</reference>
<accession>A0A9P5N006</accession>
<comment type="caution">
    <text evidence="3">The sequence shown here is derived from an EMBL/GenBank/DDBJ whole genome shotgun (WGS) entry which is preliminary data.</text>
</comment>
<dbReference type="CDD" id="cd02933">
    <property type="entry name" value="OYE_like_FMN"/>
    <property type="match status" value="1"/>
</dbReference>
<dbReference type="Proteomes" id="UP000759537">
    <property type="component" value="Unassembled WGS sequence"/>
</dbReference>
<dbReference type="PANTHER" id="PTHR22893">
    <property type="entry name" value="NADH OXIDOREDUCTASE-RELATED"/>
    <property type="match status" value="1"/>
</dbReference>
<dbReference type="AlphaFoldDB" id="A0A9P5N006"/>
<dbReference type="EMBL" id="WHVB01000005">
    <property type="protein sequence ID" value="KAF8482749.1"/>
    <property type="molecule type" value="Genomic_DNA"/>
</dbReference>
<dbReference type="OrthoDB" id="276546at2759"/>
<evidence type="ECO:0000313" key="4">
    <source>
        <dbReference type="Proteomes" id="UP000759537"/>
    </source>
</evidence>
<feature type="domain" description="NADH:flavin oxidoreductase/NADH oxidase N-terminal" evidence="2">
    <location>
        <begin position="5"/>
        <end position="347"/>
    </location>
</feature>
<sequence length="378" mass="41929">MATFKLFQPIQVGRVNLQHRVVMAPLTRYRGNSKHTPTDLAVEHYAARGSVPGTLIISEATFIAPKASGESFHVPGIWSDEQVVAWKKVTDAVHAKGSYMYLQIWALGRVASVEKLKKEDPSFDYVSAGDVPLPRTPEQEENGEDTPRPRPLSKAEIAEYVQLFATAARDAVERAGFDGVEIHGANGFLVDQFLKETSNNRTDEYGGSPENNSRFALDVVEAVSGAIGEERVGLRLSPWITRFENPGNNPIRVFSYLVAELRKRHPNFGYLHVVEPRVKGTIDRTFEGESNDFLRAIWAGKGWIAAGGFTRESAIKQAEEKGELIAFGRYFTSNPDLPVRLQKNIPLTPYNREVFYIEGSPVGYNDYVPADTSISVAG</sequence>
<dbReference type="Pfam" id="PF00724">
    <property type="entry name" value="Oxidored_FMN"/>
    <property type="match status" value="1"/>
</dbReference>
<feature type="region of interest" description="Disordered" evidence="1">
    <location>
        <begin position="127"/>
        <end position="152"/>
    </location>
</feature>
<dbReference type="InterPro" id="IPR013785">
    <property type="entry name" value="Aldolase_TIM"/>
</dbReference>
<protein>
    <submittedName>
        <fullName evidence="3">NADH:flavin oxidoreductase/NADH oxidase</fullName>
    </submittedName>
</protein>
<dbReference type="FunFam" id="3.20.20.70:FF:000138">
    <property type="entry name" value="NADPH dehydrogenase 1"/>
    <property type="match status" value="1"/>
</dbReference>
<evidence type="ECO:0000259" key="2">
    <source>
        <dbReference type="Pfam" id="PF00724"/>
    </source>
</evidence>
<reference evidence="3" key="1">
    <citation type="submission" date="2019-10" db="EMBL/GenBank/DDBJ databases">
        <authorList>
            <consortium name="DOE Joint Genome Institute"/>
            <person name="Kuo A."/>
            <person name="Miyauchi S."/>
            <person name="Kiss E."/>
            <person name="Drula E."/>
            <person name="Kohler A."/>
            <person name="Sanchez-Garcia M."/>
            <person name="Andreopoulos B."/>
            <person name="Barry K.W."/>
            <person name="Bonito G."/>
            <person name="Buee M."/>
            <person name="Carver A."/>
            <person name="Chen C."/>
            <person name="Cichocki N."/>
            <person name="Clum A."/>
            <person name="Culley D."/>
            <person name="Crous P.W."/>
            <person name="Fauchery L."/>
            <person name="Girlanda M."/>
            <person name="Hayes R."/>
            <person name="Keri Z."/>
            <person name="LaButti K."/>
            <person name="Lipzen A."/>
            <person name="Lombard V."/>
            <person name="Magnuson J."/>
            <person name="Maillard F."/>
            <person name="Morin E."/>
            <person name="Murat C."/>
            <person name="Nolan M."/>
            <person name="Ohm R."/>
            <person name="Pangilinan J."/>
            <person name="Pereira M."/>
            <person name="Perotto S."/>
            <person name="Peter M."/>
            <person name="Riley R."/>
            <person name="Sitrit Y."/>
            <person name="Stielow B."/>
            <person name="Szollosi G."/>
            <person name="Zifcakova L."/>
            <person name="Stursova M."/>
            <person name="Spatafora J.W."/>
            <person name="Tedersoo L."/>
            <person name="Vaario L.-M."/>
            <person name="Yamada A."/>
            <person name="Yan M."/>
            <person name="Wang P."/>
            <person name="Xu J."/>
            <person name="Bruns T."/>
            <person name="Baldrian P."/>
            <person name="Vilgalys R."/>
            <person name="Henrissat B."/>
            <person name="Grigoriev I.V."/>
            <person name="Hibbett D."/>
            <person name="Nagy L.G."/>
            <person name="Martin F.M."/>
        </authorList>
    </citation>
    <scope>NUCLEOTIDE SEQUENCE</scope>
    <source>
        <strain evidence="3">Prilba</strain>
    </source>
</reference>
<name>A0A9P5N006_9AGAM</name>
<evidence type="ECO:0000313" key="3">
    <source>
        <dbReference type="EMBL" id="KAF8482749.1"/>
    </source>
</evidence>
<dbReference type="PANTHER" id="PTHR22893:SF91">
    <property type="entry name" value="NADPH DEHYDROGENASE 2-RELATED"/>
    <property type="match status" value="1"/>
</dbReference>
<dbReference type="GO" id="GO:0010181">
    <property type="term" value="F:FMN binding"/>
    <property type="evidence" value="ECO:0007669"/>
    <property type="project" value="InterPro"/>
</dbReference>
<gene>
    <name evidence="3" type="ORF">DFH94DRAFT_852184</name>
</gene>
<dbReference type="GO" id="GO:0003959">
    <property type="term" value="F:NADPH dehydrogenase activity"/>
    <property type="evidence" value="ECO:0007669"/>
    <property type="project" value="TreeGrafter"/>
</dbReference>
<dbReference type="InterPro" id="IPR045247">
    <property type="entry name" value="Oye-like"/>
</dbReference>
<proteinExistence type="predicted"/>
<dbReference type="InterPro" id="IPR001155">
    <property type="entry name" value="OxRdtase_FMN_N"/>
</dbReference>
<dbReference type="Gene3D" id="3.20.20.70">
    <property type="entry name" value="Aldolase class I"/>
    <property type="match status" value="1"/>
</dbReference>
<organism evidence="3 4">
    <name type="scientific">Russula ochroleuca</name>
    <dbReference type="NCBI Taxonomy" id="152965"/>
    <lineage>
        <taxon>Eukaryota</taxon>
        <taxon>Fungi</taxon>
        <taxon>Dikarya</taxon>
        <taxon>Basidiomycota</taxon>
        <taxon>Agaricomycotina</taxon>
        <taxon>Agaricomycetes</taxon>
        <taxon>Russulales</taxon>
        <taxon>Russulaceae</taxon>
        <taxon>Russula</taxon>
    </lineage>
</organism>
<evidence type="ECO:0000256" key="1">
    <source>
        <dbReference type="SAM" id="MobiDB-lite"/>
    </source>
</evidence>